<protein>
    <submittedName>
        <fullName evidence="1">Uncharacterized protein</fullName>
    </submittedName>
</protein>
<dbReference type="EMBL" id="FN648000">
    <property type="protein sequence ID" value="CBN79832.1"/>
    <property type="molecule type" value="Genomic_DNA"/>
</dbReference>
<accession>D8LF12</accession>
<dbReference type="PANTHER" id="PTHR35757">
    <property type="entry name" value="THERMOSOME SUBUNIT GAMMA"/>
    <property type="match status" value="1"/>
</dbReference>
<evidence type="ECO:0000313" key="1">
    <source>
        <dbReference type="EMBL" id="CBN79832.1"/>
    </source>
</evidence>
<dbReference type="Proteomes" id="UP000002630">
    <property type="component" value="Linkage Group LG11"/>
</dbReference>
<dbReference type="InParanoid" id="D8LF12"/>
<reference evidence="1 2" key="1">
    <citation type="journal article" date="2010" name="Nature">
        <title>The Ectocarpus genome and the independent evolution of multicellularity in brown algae.</title>
        <authorList>
            <person name="Cock J.M."/>
            <person name="Sterck L."/>
            <person name="Rouze P."/>
            <person name="Scornet D."/>
            <person name="Allen A.E."/>
            <person name="Amoutzias G."/>
            <person name="Anthouard V."/>
            <person name="Artiguenave F."/>
            <person name="Aury J.M."/>
            <person name="Badger J.H."/>
            <person name="Beszteri B."/>
            <person name="Billiau K."/>
            <person name="Bonnet E."/>
            <person name="Bothwell J.H."/>
            <person name="Bowler C."/>
            <person name="Boyen C."/>
            <person name="Brownlee C."/>
            <person name="Carrano C.J."/>
            <person name="Charrier B."/>
            <person name="Cho G.Y."/>
            <person name="Coelho S.M."/>
            <person name="Collen J."/>
            <person name="Corre E."/>
            <person name="Da Silva C."/>
            <person name="Delage L."/>
            <person name="Delaroque N."/>
            <person name="Dittami S.M."/>
            <person name="Doulbeau S."/>
            <person name="Elias M."/>
            <person name="Farnham G."/>
            <person name="Gachon C.M."/>
            <person name="Gschloessl B."/>
            <person name="Heesch S."/>
            <person name="Jabbari K."/>
            <person name="Jubin C."/>
            <person name="Kawai H."/>
            <person name="Kimura K."/>
            <person name="Kloareg B."/>
            <person name="Kupper F.C."/>
            <person name="Lang D."/>
            <person name="Le Bail A."/>
            <person name="Leblanc C."/>
            <person name="Lerouge P."/>
            <person name="Lohr M."/>
            <person name="Lopez P.J."/>
            <person name="Martens C."/>
            <person name="Maumus F."/>
            <person name="Michel G."/>
            <person name="Miranda-Saavedra D."/>
            <person name="Morales J."/>
            <person name="Moreau H."/>
            <person name="Motomura T."/>
            <person name="Nagasato C."/>
            <person name="Napoli C.A."/>
            <person name="Nelson D.R."/>
            <person name="Nyvall-Collen P."/>
            <person name="Peters A.F."/>
            <person name="Pommier C."/>
            <person name="Potin P."/>
            <person name="Poulain J."/>
            <person name="Quesneville H."/>
            <person name="Read B."/>
            <person name="Rensing S.A."/>
            <person name="Ritter A."/>
            <person name="Rousvoal S."/>
            <person name="Samanta M."/>
            <person name="Samson G."/>
            <person name="Schroeder D.C."/>
            <person name="Segurens B."/>
            <person name="Strittmatter M."/>
            <person name="Tonon T."/>
            <person name="Tregear J.W."/>
            <person name="Valentin K."/>
            <person name="von Dassow P."/>
            <person name="Yamagishi T."/>
            <person name="Van de Peer Y."/>
            <person name="Wincker P."/>
        </authorList>
    </citation>
    <scope>NUCLEOTIDE SEQUENCE [LARGE SCALE GENOMIC DNA]</scope>
    <source>
        <strain evidence="2">Ec32 / CCAP1310/4</strain>
    </source>
</reference>
<dbReference type="EMBL" id="FN649736">
    <property type="protein sequence ID" value="CBN79832.1"/>
    <property type="molecule type" value="Genomic_DNA"/>
</dbReference>
<dbReference type="STRING" id="2880.D8LF12"/>
<gene>
    <name evidence="1" type="ORF">Esi_0014_0180</name>
</gene>
<evidence type="ECO:0000313" key="2">
    <source>
        <dbReference type="Proteomes" id="UP000002630"/>
    </source>
</evidence>
<organism evidence="1 2">
    <name type="scientific">Ectocarpus siliculosus</name>
    <name type="common">Brown alga</name>
    <name type="synonym">Conferva siliculosa</name>
    <dbReference type="NCBI Taxonomy" id="2880"/>
    <lineage>
        <taxon>Eukaryota</taxon>
        <taxon>Sar</taxon>
        <taxon>Stramenopiles</taxon>
        <taxon>Ochrophyta</taxon>
        <taxon>PX clade</taxon>
        <taxon>Phaeophyceae</taxon>
        <taxon>Ectocarpales</taxon>
        <taxon>Ectocarpaceae</taxon>
        <taxon>Ectocarpus</taxon>
    </lineage>
</organism>
<dbReference type="OrthoDB" id="45571at2759"/>
<proteinExistence type="predicted"/>
<sequence>MCYDWARSYPRAGGLSVLASAIAESVLSGDFFTAKKLGFAQQIVSGQAGGGNWGQSDAIVVKARNQVVVEETERALAEGCRKIMVLYGGLHMQDLTSQLCKQLDATQDITGWRTAWVVPTRARQKANAATSPVPPRMASADAAAGRLEQGQGQGQVGMLGDETNADGMARWGPLGVAALAYVAVGAWDWTDTVEALARELETGGPPLEAFGSALLVFTLYVARHAYLYYGLARWLVQWEKKLF</sequence>
<name>D8LF12_ECTSI</name>
<dbReference type="AlphaFoldDB" id="D8LF12"/>
<dbReference type="PANTHER" id="PTHR35757:SF1">
    <property type="entry name" value="THERMOSOME SUBUNIT GAMMA"/>
    <property type="match status" value="1"/>
</dbReference>
<keyword evidence="2" id="KW-1185">Reference proteome</keyword>